<comment type="similarity">
    <text evidence="2">Belongs to the DEAD box helicase family. DEAH subfamily.</text>
</comment>
<keyword evidence="13" id="KW-0067">ATP-binding</keyword>
<keyword evidence="5" id="KW-0479">Metal-binding</keyword>
<dbReference type="Pfam" id="PF24475">
    <property type="entry name" value="RBD_DEAH11"/>
    <property type="match status" value="1"/>
</dbReference>
<feature type="compositionally biased region" description="Low complexity" evidence="15">
    <location>
        <begin position="30"/>
        <end position="41"/>
    </location>
</feature>
<dbReference type="InterPro" id="IPR017907">
    <property type="entry name" value="Znf_RING_CS"/>
</dbReference>
<dbReference type="SMART" id="SM00647">
    <property type="entry name" value="IBR"/>
    <property type="match status" value="2"/>
</dbReference>
<dbReference type="FunFam" id="3.40.50.300:FF:001279">
    <property type="entry name" value="ATP-dependent RNA helicase DEAH12 chloroplastic"/>
    <property type="match status" value="1"/>
</dbReference>
<feature type="domain" description="RING-type" evidence="18">
    <location>
        <begin position="1528"/>
        <end position="1731"/>
    </location>
</feature>
<keyword evidence="12" id="KW-0862">Zinc</keyword>
<dbReference type="FunFam" id="1.20.120.1750:FF:000020">
    <property type="entry name" value="ATP-dependent RNA helicase DEAH12 chloroplastic"/>
    <property type="match status" value="1"/>
</dbReference>
<gene>
    <name evidence="19" type="ORF">CCAM_LOCUS16865</name>
</gene>
<dbReference type="CDD" id="cd18791">
    <property type="entry name" value="SF2_C_RHA"/>
    <property type="match status" value="1"/>
</dbReference>
<dbReference type="InterPro" id="IPR014001">
    <property type="entry name" value="Helicase_ATP-bd"/>
</dbReference>
<evidence type="ECO:0000259" key="16">
    <source>
        <dbReference type="PROSITE" id="PS51192"/>
    </source>
</evidence>
<dbReference type="Pfam" id="PF26200">
    <property type="entry name" value="Rcat_RNF216"/>
    <property type="match status" value="1"/>
</dbReference>
<feature type="region of interest" description="Disordered" evidence="15">
    <location>
        <begin position="1"/>
        <end position="20"/>
    </location>
</feature>
<accession>A0A484LG72</accession>
<dbReference type="OrthoDB" id="10009520at2759"/>
<dbReference type="CDD" id="cd22585">
    <property type="entry name" value="Rcat_RBR_DEAH12-like"/>
    <property type="match status" value="1"/>
</dbReference>
<evidence type="ECO:0000256" key="4">
    <source>
        <dbReference type="ARBA" id="ARBA00022679"/>
    </source>
</evidence>
<sequence>MNRHESAYAGRPHSSSRTCGYATGSYYKQQRFPSRQQQSRPLRNHRGGPPGVRPSWKPPNFTILLRLRNKTLTRSELDSLVEELPLRPHDFFLCEGNVFSGKLFYQQWSEALEVIVFLWRQRLDGKSSVTPFLEQNVEVSSDKLELGERIKDLFLEKLEELLDGELVQKCRKKLALVLDELDRVSAQLRKPNPLGVAANLLKKKDAFLAERDLISKRIEEFKNGVKFIMLYLKQEKEKNASGVSLFQLDRKFDWDQIHHIVNRECRRLEDGLPIFSFRQEILSQILGQQVALLTGETGSGKSTQLVQFLADSGIGGNDAIVCTQPRKLAATSLANRVKHECLGCYEENSVSCYQSYSSKHQFDSKVIFMTDHCLLQQYMSDNYLSKISCILVDEVHERSLNTDLLLALLRNLLQLRPDMRLIIMSATADANQLANYFFGCGIIHVAGRTFPVDIKYAPCESEGCSGPVASYVSNVVKMVLEIHNTEGDGTILAFLTSQVEVEWACEKFCSPSAVTLPLHGKLSGDDQNRIFFDFPGKRKVIFTTNIAETSLTIPGVKYVVDCGLMKQKWFEPGTGTSVLRVCMISRSSANQRAGRAGRTEPGKCYRLFPETDFESMPYHEEPEIRRVHLGIALLRILALGIKDVQKFEFIDAPSSEAIEMTFRSLIQLGAITQIDDGYKITDDGRLLVKLGIEPRLGKMLLSCFRNRLGREGVALATVMANSSSIFCRVGTVVEKLKSDCQKVQFCHPSGDLFTLLSVYKEWDDMHVPPEKKNRWCWDNSINAKTMRRCQETLQELEACLQNELRIIIPSYWRWNPRVHSEHDKILQSIILSSLAENVAMYSGYDRLGYQVALTGKHIQLHPSCSLLNFCQRPSWVVFDEILVAAKEYLVCATAFDFTSLMTLSPPPSFDFLKMDARKLQKKVLTGLGSMVLKRFCGKSNTCLNHLVSQIRTSFMDERIGIEVDVDHNEILLYASSGDMDGVLMSVNEVLEHEQKLLKNECLEKCTYKGGPSFSASFVLFGAGAVIRHLELDKRCLTIDIYHSNVNAIDDKKLLMFLERNCGDIGVVHKFIGSSQDSEEREKWGRVTFISPEAANLATALNSVDFNDGVLTLVPSKIIRGGDQKIFSSPLLKARICWPRRSSRGTAIVKCNRNDVTSILDDFSSNLIIGGRYVHCARSTKNYDSIVISGVGKDDSESEIFEELSVLTPKKIIDVFFIRGDAVEHPSLVALEEALLREISSLMPKRAPYGNSLRVQVFQPEPNETYMRATITFDGNLHLEAAKVLEQMNGKVLPGCFPWQKIKCQRLFHSSLSCSAPVYHVIRMQLDALLARFRNRKGVECSLDRNENGSYRVKITANATKIVAEVRKPFEEVLNGKVVEHEGVTPTVLQHLFSWEGISLMRSIQQDTGTYILFDKHNVTVSIFGSPHRVDTARQKFVESLLALHESKQLVVHLRGETLPPDLMKRVVQKCGPDLNGLKEMFPEGDFSLNIRHHCIHIKGSSKDLKQRVEDAIYQIAHTGGANIQRNDEEASCPICLCQVDDGYRLEPCLHQFCRSCLVDQCESAIRSRDGFPLRCLHRDCGTPIIVADLKSLLTVDKLEELFRASLSAYVAGNPCYRFCPSPDCPSIYRVGTDSAFVCGACYAETCTRCHLEYHPDLSCDKYREFKDDPDLSLKEWSDGRENVKKCPVCKCTIEKVDGCNHVECRCGKHVCWVCLEVFEFSDDCYNHLRSVHLAII</sequence>
<dbReference type="Proteomes" id="UP000595140">
    <property type="component" value="Unassembled WGS sequence"/>
</dbReference>
<dbReference type="InterPro" id="IPR056247">
    <property type="entry name" value="KH_DEAH11/12_2nd"/>
</dbReference>
<evidence type="ECO:0000256" key="3">
    <source>
        <dbReference type="ARBA" id="ARBA00012552"/>
    </source>
</evidence>
<feature type="region of interest" description="Disordered" evidence="15">
    <location>
        <begin position="30"/>
        <end position="55"/>
    </location>
</feature>
<dbReference type="SMART" id="SM00490">
    <property type="entry name" value="HELICc"/>
    <property type="match status" value="1"/>
</dbReference>
<dbReference type="GO" id="GO:0008270">
    <property type="term" value="F:zinc ion binding"/>
    <property type="evidence" value="ECO:0007669"/>
    <property type="project" value="UniProtKB-KW"/>
</dbReference>
<dbReference type="Pfam" id="PF24637">
    <property type="entry name" value="RRM_DEAH11"/>
    <property type="match status" value="1"/>
</dbReference>
<comment type="catalytic activity">
    <reaction evidence="14">
        <text>ATP + H2O = ADP + phosphate + H(+)</text>
        <dbReference type="Rhea" id="RHEA:13065"/>
        <dbReference type="ChEBI" id="CHEBI:15377"/>
        <dbReference type="ChEBI" id="CHEBI:15378"/>
        <dbReference type="ChEBI" id="CHEBI:30616"/>
        <dbReference type="ChEBI" id="CHEBI:43474"/>
        <dbReference type="ChEBI" id="CHEBI:456216"/>
        <dbReference type="EC" id="3.6.4.13"/>
    </reaction>
</comment>
<dbReference type="Gene3D" id="3.40.50.300">
    <property type="entry name" value="P-loop containing nucleotide triphosphate hydrolases"/>
    <property type="match status" value="2"/>
</dbReference>
<dbReference type="InterPro" id="IPR056246">
    <property type="entry name" value="KH_DEAH11/12_1st"/>
</dbReference>
<evidence type="ECO:0000256" key="15">
    <source>
        <dbReference type="SAM" id="MobiDB-lite"/>
    </source>
</evidence>
<dbReference type="PROSITE" id="PS00028">
    <property type="entry name" value="ZINC_FINGER_C2H2_1"/>
    <property type="match status" value="1"/>
</dbReference>
<dbReference type="GO" id="GO:0003723">
    <property type="term" value="F:RNA binding"/>
    <property type="evidence" value="ECO:0007669"/>
    <property type="project" value="TreeGrafter"/>
</dbReference>
<dbReference type="Gene3D" id="1.20.120.1750">
    <property type="match status" value="1"/>
</dbReference>
<comment type="subcellular location">
    <subcellularLocation>
        <location evidence="1">Plastid</location>
    </subcellularLocation>
</comment>
<keyword evidence="9" id="KW-0833">Ubl conjugation pathway</keyword>
<keyword evidence="7" id="KW-0547">Nucleotide-binding</keyword>
<dbReference type="SUPFAM" id="SSF52540">
    <property type="entry name" value="P-loop containing nucleoside triphosphate hydrolases"/>
    <property type="match status" value="1"/>
</dbReference>
<feature type="domain" description="Helicase C-terminal" evidence="17">
    <location>
        <begin position="474"/>
        <end position="645"/>
    </location>
</feature>
<reference evidence="19 20" key="1">
    <citation type="submission" date="2018-04" db="EMBL/GenBank/DDBJ databases">
        <authorList>
            <person name="Vogel A."/>
        </authorList>
    </citation>
    <scope>NUCLEOTIDE SEQUENCE [LARGE SCALE GENOMIC DNA]</scope>
</reference>
<dbReference type="PROSITE" id="PS51192">
    <property type="entry name" value="HELICASE_ATP_BIND_1"/>
    <property type="match status" value="1"/>
</dbReference>
<dbReference type="Pfam" id="PF01485">
    <property type="entry name" value="IBR"/>
    <property type="match status" value="1"/>
</dbReference>
<evidence type="ECO:0000256" key="2">
    <source>
        <dbReference type="ARBA" id="ARBA00008792"/>
    </source>
</evidence>
<dbReference type="Gene3D" id="1.20.120.1080">
    <property type="match status" value="1"/>
</dbReference>
<dbReference type="SUPFAM" id="SSF57850">
    <property type="entry name" value="RING/U-box"/>
    <property type="match status" value="3"/>
</dbReference>
<dbReference type="Pfam" id="PF07717">
    <property type="entry name" value="OB_NTP_bind"/>
    <property type="match status" value="1"/>
</dbReference>
<evidence type="ECO:0000256" key="13">
    <source>
        <dbReference type="ARBA" id="ARBA00022840"/>
    </source>
</evidence>
<evidence type="ECO:0000313" key="19">
    <source>
        <dbReference type="EMBL" id="VFQ75089.1"/>
    </source>
</evidence>
<keyword evidence="6" id="KW-0677">Repeat</keyword>
<evidence type="ECO:0000256" key="6">
    <source>
        <dbReference type="ARBA" id="ARBA00022737"/>
    </source>
</evidence>
<dbReference type="FunFam" id="3.40.50.300:FF:002114">
    <property type="entry name" value="ATP-dependent RNA helicase DEAH12 chloroplastic"/>
    <property type="match status" value="1"/>
</dbReference>
<dbReference type="InterPro" id="IPR056244">
    <property type="entry name" value="RRM_DEAH11/12"/>
</dbReference>
<dbReference type="PROSITE" id="PS51873">
    <property type="entry name" value="TRIAD"/>
    <property type="match status" value="1"/>
</dbReference>
<dbReference type="InterPro" id="IPR011709">
    <property type="entry name" value="DEAD-box_helicase_OB_fold"/>
</dbReference>
<keyword evidence="10" id="KW-0378">Hydrolase</keyword>
<dbReference type="Gene3D" id="3.30.40.10">
    <property type="entry name" value="Zinc/RING finger domain, C3HC4 (zinc finger)"/>
    <property type="match status" value="1"/>
</dbReference>
<dbReference type="SMART" id="SM00847">
    <property type="entry name" value="HA2"/>
    <property type="match status" value="1"/>
</dbReference>
<evidence type="ECO:0000256" key="5">
    <source>
        <dbReference type="ARBA" id="ARBA00022723"/>
    </source>
</evidence>
<dbReference type="InterPro" id="IPR002464">
    <property type="entry name" value="DNA/RNA_helicase_DEAH_CS"/>
</dbReference>
<dbReference type="PROSITE" id="PS00690">
    <property type="entry name" value="DEAH_ATP_HELICASE"/>
    <property type="match status" value="1"/>
</dbReference>
<dbReference type="InterPro" id="IPR044066">
    <property type="entry name" value="TRIAD_supradom"/>
</dbReference>
<dbReference type="Pfam" id="PF24641">
    <property type="entry name" value="KH_DEAH11_2nd"/>
    <property type="match status" value="1"/>
</dbReference>
<dbReference type="FunFam" id="1.20.120.1080:FF:000033">
    <property type="entry name" value="RBR-type E3 ubiquitin transferase"/>
    <property type="match status" value="1"/>
</dbReference>
<dbReference type="GO" id="GO:0016740">
    <property type="term" value="F:transferase activity"/>
    <property type="evidence" value="ECO:0007669"/>
    <property type="project" value="UniProtKB-KW"/>
</dbReference>
<dbReference type="GO" id="GO:0005524">
    <property type="term" value="F:ATP binding"/>
    <property type="evidence" value="ECO:0007669"/>
    <property type="project" value="UniProtKB-KW"/>
</dbReference>
<organism evidence="19 20">
    <name type="scientific">Cuscuta campestris</name>
    <dbReference type="NCBI Taxonomy" id="132261"/>
    <lineage>
        <taxon>Eukaryota</taxon>
        <taxon>Viridiplantae</taxon>
        <taxon>Streptophyta</taxon>
        <taxon>Embryophyta</taxon>
        <taxon>Tracheophyta</taxon>
        <taxon>Spermatophyta</taxon>
        <taxon>Magnoliopsida</taxon>
        <taxon>eudicotyledons</taxon>
        <taxon>Gunneridae</taxon>
        <taxon>Pentapetalae</taxon>
        <taxon>asterids</taxon>
        <taxon>lamiids</taxon>
        <taxon>Solanales</taxon>
        <taxon>Convolvulaceae</taxon>
        <taxon>Cuscuteae</taxon>
        <taxon>Cuscuta</taxon>
        <taxon>Cuscuta subgen. Grammica</taxon>
        <taxon>Cuscuta sect. Cleistogrammica</taxon>
    </lineage>
</organism>
<evidence type="ECO:0000259" key="17">
    <source>
        <dbReference type="PROSITE" id="PS51194"/>
    </source>
</evidence>
<evidence type="ECO:0000256" key="11">
    <source>
        <dbReference type="ARBA" id="ARBA00022806"/>
    </source>
</evidence>
<dbReference type="InterPro" id="IPR056248">
    <property type="entry name" value="RBD_DEAH11/12"/>
</dbReference>
<dbReference type="GO" id="GO:0009536">
    <property type="term" value="C:plastid"/>
    <property type="evidence" value="ECO:0007669"/>
    <property type="project" value="UniProtKB-SubCell"/>
</dbReference>
<evidence type="ECO:0000256" key="14">
    <source>
        <dbReference type="ARBA" id="ARBA00047984"/>
    </source>
</evidence>
<dbReference type="SMART" id="SM00487">
    <property type="entry name" value="DEXDc"/>
    <property type="match status" value="1"/>
</dbReference>
<evidence type="ECO:0000256" key="7">
    <source>
        <dbReference type="ARBA" id="ARBA00022741"/>
    </source>
</evidence>
<proteinExistence type="inferred from homology"/>
<dbReference type="InterPro" id="IPR056245">
    <property type="entry name" value="KH_DEAH11/12"/>
</dbReference>
<dbReference type="InterPro" id="IPR011545">
    <property type="entry name" value="DEAD/DEAH_box_helicase_dom"/>
</dbReference>
<evidence type="ECO:0000256" key="10">
    <source>
        <dbReference type="ARBA" id="ARBA00022801"/>
    </source>
</evidence>
<evidence type="ECO:0000256" key="1">
    <source>
        <dbReference type="ARBA" id="ARBA00004474"/>
    </source>
</evidence>
<dbReference type="PROSITE" id="PS51194">
    <property type="entry name" value="HELICASE_CTER"/>
    <property type="match status" value="1"/>
</dbReference>
<dbReference type="Pfam" id="PF24638">
    <property type="entry name" value="KH_DEAH11_1st"/>
    <property type="match status" value="1"/>
</dbReference>
<dbReference type="Pfam" id="PF21010">
    <property type="entry name" value="HA2_C"/>
    <property type="match status" value="1"/>
</dbReference>
<evidence type="ECO:0000259" key="18">
    <source>
        <dbReference type="PROSITE" id="PS51873"/>
    </source>
</evidence>
<dbReference type="GO" id="GO:0016787">
    <property type="term" value="F:hydrolase activity"/>
    <property type="evidence" value="ECO:0007669"/>
    <property type="project" value="UniProtKB-KW"/>
</dbReference>
<dbReference type="PANTHER" id="PTHR18934:SF81">
    <property type="entry name" value="ATP-DEPENDENT RNA HELICASE DEAH11, CHLOROPLASTIC-RELATED"/>
    <property type="match status" value="1"/>
</dbReference>
<keyword evidence="11" id="KW-0347">Helicase</keyword>
<keyword evidence="8" id="KW-0863">Zinc-finger</keyword>
<dbReference type="InterPro" id="IPR013083">
    <property type="entry name" value="Znf_RING/FYVE/PHD"/>
</dbReference>
<dbReference type="Pfam" id="PF00271">
    <property type="entry name" value="Helicase_C"/>
    <property type="match status" value="1"/>
</dbReference>
<dbReference type="InterPro" id="IPR007502">
    <property type="entry name" value="Helicase-assoc_dom"/>
</dbReference>
<keyword evidence="4" id="KW-0808">Transferase</keyword>
<keyword evidence="20" id="KW-1185">Reference proteome</keyword>
<evidence type="ECO:0000256" key="9">
    <source>
        <dbReference type="ARBA" id="ARBA00022786"/>
    </source>
</evidence>
<evidence type="ECO:0000256" key="8">
    <source>
        <dbReference type="ARBA" id="ARBA00022771"/>
    </source>
</evidence>
<dbReference type="EMBL" id="OOIL02001417">
    <property type="protein sequence ID" value="VFQ75089.1"/>
    <property type="molecule type" value="Genomic_DNA"/>
</dbReference>
<evidence type="ECO:0000313" key="20">
    <source>
        <dbReference type="Proteomes" id="UP000595140"/>
    </source>
</evidence>
<name>A0A484LG72_9ASTE</name>
<dbReference type="EC" id="3.6.4.13" evidence="3"/>
<dbReference type="Pfam" id="PF00270">
    <property type="entry name" value="DEAD"/>
    <property type="match status" value="1"/>
</dbReference>
<dbReference type="InterPro" id="IPR002867">
    <property type="entry name" value="IBR_dom"/>
</dbReference>
<dbReference type="Pfam" id="PF24471">
    <property type="entry name" value="KH_DEAH11"/>
    <property type="match status" value="1"/>
</dbReference>
<dbReference type="InterPro" id="IPR001650">
    <property type="entry name" value="Helicase_C-like"/>
</dbReference>
<feature type="domain" description="Helicase ATP-binding" evidence="16">
    <location>
        <begin position="282"/>
        <end position="446"/>
    </location>
</feature>
<dbReference type="PROSITE" id="PS00518">
    <property type="entry name" value="ZF_RING_1"/>
    <property type="match status" value="1"/>
</dbReference>
<dbReference type="InterPro" id="IPR013087">
    <property type="entry name" value="Znf_C2H2_type"/>
</dbReference>
<dbReference type="CDD" id="cd17917">
    <property type="entry name" value="DEXHc_RHA-like"/>
    <property type="match status" value="1"/>
</dbReference>
<dbReference type="GO" id="GO:0003724">
    <property type="term" value="F:RNA helicase activity"/>
    <property type="evidence" value="ECO:0007669"/>
    <property type="project" value="UniProtKB-EC"/>
</dbReference>
<dbReference type="PANTHER" id="PTHR18934">
    <property type="entry name" value="ATP-DEPENDENT RNA HELICASE"/>
    <property type="match status" value="1"/>
</dbReference>
<evidence type="ECO:0000256" key="12">
    <source>
        <dbReference type="ARBA" id="ARBA00022833"/>
    </source>
</evidence>
<protein>
    <recommendedName>
        <fullName evidence="3">RNA helicase</fullName>
        <ecNumber evidence="3">3.6.4.13</ecNumber>
    </recommendedName>
</protein>
<dbReference type="CDD" id="cd20335">
    <property type="entry name" value="BRcat_RBR"/>
    <property type="match status" value="1"/>
</dbReference>
<dbReference type="InterPro" id="IPR027417">
    <property type="entry name" value="P-loop_NTPase"/>
</dbReference>